<keyword evidence="5" id="KW-0808">Transferase</keyword>
<evidence type="ECO:0000256" key="8">
    <source>
        <dbReference type="ARBA" id="ARBA00022741"/>
    </source>
</evidence>
<comment type="caution">
    <text evidence="13">The sequence shown here is derived from an EMBL/GenBank/DDBJ whole genome shotgun (WGS) entry which is preliminary data.</text>
</comment>
<evidence type="ECO:0000256" key="5">
    <source>
        <dbReference type="ARBA" id="ARBA00022679"/>
    </source>
</evidence>
<keyword evidence="14" id="KW-1185">Reference proteome</keyword>
<evidence type="ECO:0000256" key="2">
    <source>
        <dbReference type="ARBA" id="ARBA00007663"/>
    </source>
</evidence>
<dbReference type="GO" id="GO:0008033">
    <property type="term" value="P:tRNA processing"/>
    <property type="evidence" value="ECO:0007669"/>
    <property type="project" value="UniProtKB-KW"/>
</dbReference>
<keyword evidence="9" id="KW-0067">ATP-binding</keyword>
<evidence type="ECO:0000259" key="12">
    <source>
        <dbReference type="PROSITE" id="PS51163"/>
    </source>
</evidence>
<evidence type="ECO:0000313" key="14">
    <source>
        <dbReference type="Proteomes" id="UP001224428"/>
    </source>
</evidence>
<dbReference type="InterPro" id="IPR017945">
    <property type="entry name" value="DHBP_synth_RibB-like_a/b_dom"/>
</dbReference>
<dbReference type="GO" id="GO:0005737">
    <property type="term" value="C:cytoplasm"/>
    <property type="evidence" value="ECO:0007669"/>
    <property type="project" value="UniProtKB-SubCell"/>
</dbReference>
<dbReference type="GO" id="GO:0003725">
    <property type="term" value="F:double-stranded RNA binding"/>
    <property type="evidence" value="ECO:0007669"/>
    <property type="project" value="InterPro"/>
</dbReference>
<evidence type="ECO:0000256" key="11">
    <source>
        <dbReference type="ARBA" id="ARBA00048366"/>
    </source>
</evidence>
<dbReference type="Proteomes" id="UP001224428">
    <property type="component" value="Unassembled WGS sequence"/>
</dbReference>
<reference evidence="13" key="1">
    <citation type="submission" date="2023-05" db="EMBL/GenBank/DDBJ databases">
        <title>Mycoplasma phocimorsus sp. nov., isolated from Scandinavian patients with seal finger or septic arthritis after contact with seals.</title>
        <authorList>
            <person name="Skafte-Holm A."/>
            <person name="Pedersen T.R."/>
            <person name="Froelund M."/>
            <person name="Stegger M."/>
            <person name="Qvortrup K."/>
            <person name="Michaels D.L."/>
            <person name="Brown D.R."/>
            <person name="Jensen J.S."/>
        </authorList>
    </citation>
    <scope>NUCLEOTIDE SEQUENCE</scope>
    <source>
        <strain evidence="13">M5725</strain>
    </source>
</reference>
<proteinExistence type="inferred from homology"/>
<evidence type="ECO:0000256" key="9">
    <source>
        <dbReference type="ARBA" id="ARBA00022840"/>
    </source>
</evidence>
<keyword evidence="8" id="KW-0547">Nucleotide-binding</keyword>
<comment type="subcellular location">
    <subcellularLocation>
        <location evidence="1">Cytoplasm</location>
    </subcellularLocation>
</comment>
<organism evidence="13 14">
    <name type="scientific">Mycoplasma phocimorsus</name>
    <dbReference type="NCBI Taxonomy" id="3045839"/>
    <lineage>
        <taxon>Bacteria</taxon>
        <taxon>Bacillati</taxon>
        <taxon>Mycoplasmatota</taxon>
        <taxon>Mollicutes</taxon>
        <taxon>Mycoplasmataceae</taxon>
        <taxon>Mycoplasma</taxon>
    </lineage>
</organism>
<gene>
    <name evidence="13" type="ORF">QLQ80_01480</name>
</gene>
<dbReference type="InterPro" id="IPR050156">
    <property type="entry name" value="TC-AMP_synthase_SUA5"/>
</dbReference>
<dbReference type="PANTHER" id="PTHR17490:SF16">
    <property type="entry name" value="THREONYLCARBAMOYL-AMP SYNTHASE"/>
    <property type="match status" value="1"/>
</dbReference>
<evidence type="ECO:0000256" key="3">
    <source>
        <dbReference type="ARBA" id="ARBA00012584"/>
    </source>
</evidence>
<evidence type="ECO:0000256" key="4">
    <source>
        <dbReference type="ARBA" id="ARBA00022490"/>
    </source>
</evidence>
<dbReference type="GO" id="GO:0005524">
    <property type="term" value="F:ATP binding"/>
    <property type="evidence" value="ECO:0007669"/>
    <property type="project" value="UniProtKB-KW"/>
</dbReference>
<accession>A0AAJ1PSL8</accession>
<comment type="catalytic activity">
    <reaction evidence="11">
        <text>L-threonine + hydrogencarbonate + ATP = L-threonylcarbamoyladenylate + diphosphate + H2O</text>
        <dbReference type="Rhea" id="RHEA:36407"/>
        <dbReference type="ChEBI" id="CHEBI:15377"/>
        <dbReference type="ChEBI" id="CHEBI:17544"/>
        <dbReference type="ChEBI" id="CHEBI:30616"/>
        <dbReference type="ChEBI" id="CHEBI:33019"/>
        <dbReference type="ChEBI" id="CHEBI:57926"/>
        <dbReference type="ChEBI" id="CHEBI:73682"/>
        <dbReference type="EC" id="2.7.7.87"/>
    </reaction>
</comment>
<keyword evidence="7" id="KW-0548">Nucleotidyltransferase</keyword>
<dbReference type="Pfam" id="PF01300">
    <property type="entry name" value="Sua5_yciO_yrdC"/>
    <property type="match status" value="1"/>
</dbReference>
<dbReference type="RefSeq" id="WP_283823956.1">
    <property type="nucleotide sequence ID" value="NZ_JASDAY010000046.1"/>
</dbReference>
<keyword evidence="6" id="KW-0819">tRNA processing</keyword>
<dbReference type="GO" id="GO:0061710">
    <property type="term" value="F:L-threonylcarbamoyladenylate synthase"/>
    <property type="evidence" value="ECO:0007669"/>
    <property type="project" value="UniProtKB-EC"/>
</dbReference>
<dbReference type="SUPFAM" id="SSF55821">
    <property type="entry name" value="YrdC/RibB"/>
    <property type="match status" value="1"/>
</dbReference>
<evidence type="ECO:0000313" key="13">
    <source>
        <dbReference type="EMBL" id="MDJ1645759.1"/>
    </source>
</evidence>
<evidence type="ECO:0000256" key="1">
    <source>
        <dbReference type="ARBA" id="ARBA00004496"/>
    </source>
</evidence>
<dbReference type="EMBL" id="JASDDP010000015">
    <property type="protein sequence ID" value="MDJ1645759.1"/>
    <property type="molecule type" value="Genomic_DNA"/>
</dbReference>
<dbReference type="GO" id="GO:0000049">
    <property type="term" value="F:tRNA binding"/>
    <property type="evidence" value="ECO:0007669"/>
    <property type="project" value="TreeGrafter"/>
</dbReference>
<dbReference type="EC" id="2.7.7.87" evidence="3"/>
<dbReference type="PROSITE" id="PS51163">
    <property type="entry name" value="YRDC"/>
    <property type="match status" value="1"/>
</dbReference>
<dbReference type="Gene3D" id="3.90.870.10">
    <property type="entry name" value="DHBP synthase"/>
    <property type="match status" value="1"/>
</dbReference>
<dbReference type="PANTHER" id="PTHR17490">
    <property type="entry name" value="SUA5"/>
    <property type="match status" value="1"/>
</dbReference>
<comment type="similarity">
    <text evidence="2">Belongs to the SUA5 family.</text>
</comment>
<evidence type="ECO:0000256" key="6">
    <source>
        <dbReference type="ARBA" id="ARBA00022694"/>
    </source>
</evidence>
<protein>
    <recommendedName>
        <fullName evidence="10">L-threonylcarbamoyladenylate synthase</fullName>
        <ecNumber evidence="3">2.7.7.87</ecNumber>
    </recommendedName>
    <alternativeName>
        <fullName evidence="10">L-threonylcarbamoyladenylate synthase</fullName>
    </alternativeName>
</protein>
<evidence type="ECO:0000256" key="7">
    <source>
        <dbReference type="ARBA" id="ARBA00022695"/>
    </source>
</evidence>
<dbReference type="InterPro" id="IPR006070">
    <property type="entry name" value="Sua5-like_dom"/>
</dbReference>
<feature type="domain" description="YrdC-like" evidence="12">
    <location>
        <begin position="1"/>
        <end position="154"/>
    </location>
</feature>
<dbReference type="GO" id="GO:0006450">
    <property type="term" value="P:regulation of translational fidelity"/>
    <property type="evidence" value="ECO:0007669"/>
    <property type="project" value="TreeGrafter"/>
</dbReference>
<keyword evidence="4" id="KW-0963">Cytoplasm</keyword>
<dbReference type="AlphaFoldDB" id="A0AAJ1PSL8"/>
<evidence type="ECO:0000256" key="10">
    <source>
        <dbReference type="ARBA" id="ARBA00029774"/>
    </source>
</evidence>
<name>A0AAJ1PSL8_9MOLU</name>
<sequence>MINWEKLWLVETDTVCGIGCFFNDCNLDDLYAAKNRNKEKKIMILVGSIQQAESFKQWNKQASKWAKINWPGAHSIIVNNQGFRMPNSEKLCNFLLKNGPMYLTSANISGEPTLSLKQAKKVFKNISNFVKIEPENITNNPSSIYDLNKKIFYR</sequence>